<dbReference type="PANTHER" id="PTHR21183:SF18">
    <property type="entry name" value="LARGE RIBOSOMAL SUBUNIT PROTEIN UL29M"/>
    <property type="match status" value="1"/>
</dbReference>
<accession>A0AAV5RNI5</accession>
<sequence length="306" mass="35449">MGKPGTARILDKALFNVKPLKLRPPIEPLAHDVQTPENHPLWQFFGEQKSFLRTRSELEDIGRPWTIPQLRRKEFDDLHTLWYVCLKERNRLYRESQLLQDYTTRVGEESLDERNTAVDSVDKMVKTTMSRIRHVLAERYHSFKRTATFELESSIPKLLAEFRQKYLETDRTADSHAEGMLERFQFAFYGINPRLEDNIADAKVIEGLYSVAELKLQKYYVIPQASEVSETSNAAKNENETQNQDIIKEVKDIREAFLIFGAESSDEGILSAVETIKEIRESNEPLPKSSDTEVLTELMYSTKEAV</sequence>
<evidence type="ECO:0000256" key="7">
    <source>
        <dbReference type="ARBA" id="ARBA00035399"/>
    </source>
</evidence>
<dbReference type="Gene3D" id="6.10.330.20">
    <property type="match status" value="1"/>
</dbReference>
<name>A0AAV5RNI5_STABA</name>
<evidence type="ECO:0000313" key="8">
    <source>
        <dbReference type="EMBL" id="GMM53071.1"/>
    </source>
</evidence>
<comment type="subcellular location">
    <subcellularLocation>
        <location evidence="1">Mitochondrion</location>
    </subcellularLocation>
</comment>
<gene>
    <name evidence="8" type="ORF">DASB73_040340</name>
</gene>
<keyword evidence="9" id="KW-1185">Reference proteome</keyword>
<dbReference type="InterPro" id="IPR038340">
    <property type="entry name" value="MRP-L47_sf"/>
</dbReference>
<dbReference type="InterPro" id="IPR010729">
    <property type="entry name" value="Ribosomal_uL29_mit"/>
</dbReference>
<evidence type="ECO:0000256" key="4">
    <source>
        <dbReference type="ARBA" id="ARBA00023128"/>
    </source>
</evidence>
<reference evidence="8 9" key="1">
    <citation type="journal article" date="2023" name="Elife">
        <title>Identification of key yeast species and microbe-microbe interactions impacting larval growth of Drosophila in the wild.</title>
        <authorList>
            <person name="Mure A."/>
            <person name="Sugiura Y."/>
            <person name="Maeda R."/>
            <person name="Honda K."/>
            <person name="Sakurai N."/>
            <person name="Takahashi Y."/>
            <person name="Watada M."/>
            <person name="Katoh T."/>
            <person name="Gotoh A."/>
            <person name="Gotoh Y."/>
            <person name="Taniguchi I."/>
            <person name="Nakamura K."/>
            <person name="Hayashi T."/>
            <person name="Katayama T."/>
            <person name="Uemura T."/>
            <person name="Hattori Y."/>
        </authorList>
    </citation>
    <scope>NUCLEOTIDE SEQUENCE [LARGE SCALE GENOMIC DNA]</scope>
    <source>
        <strain evidence="8 9">SB-73</strain>
    </source>
</reference>
<evidence type="ECO:0000256" key="3">
    <source>
        <dbReference type="ARBA" id="ARBA00022980"/>
    </source>
</evidence>
<dbReference type="AlphaFoldDB" id="A0AAV5RNI5"/>
<dbReference type="GO" id="GO:0032543">
    <property type="term" value="P:mitochondrial translation"/>
    <property type="evidence" value="ECO:0007669"/>
    <property type="project" value="TreeGrafter"/>
</dbReference>
<dbReference type="Pfam" id="PF06984">
    <property type="entry name" value="MRP-L47"/>
    <property type="match status" value="1"/>
</dbReference>
<evidence type="ECO:0000256" key="6">
    <source>
        <dbReference type="ARBA" id="ARBA00035289"/>
    </source>
</evidence>
<evidence type="ECO:0000256" key="5">
    <source>
        <dbReference type="ARBA" id="ARBA00023274"/>
    </source>
</evidence>
<evidence type="ECO:0000256" key="2">
    <source>
        <dbReference type="ARBA" id="ARBA00009254"/>
    </source>
</evidence>
<dbReference type="GO" id="GO:0005762">
    <property type="term" value="C:mitochondrial large ribosomal subunit"/>
    <property type="evidence" value="ECO:0007669"/>
    <property type="project" value="TreeGrafter"/>
</dbReference>
<proteinExistence type="inferred from homology"/>
<dbReference type="PANTHER" id="PTHR21183">
    <property type="entry name" value="RIBOSOMAL PROTEIN L47, MITOCHONDRIAL-RELATED"/>
    <property type="match status" value="1"/>
</dbReference>
<dbReference type="Proteomes" id="UP001362899">
    <property type="component" value="Unassembled WGS sequence"/>
</dbReference>
<keyword evidence="4" id="KW-0496">Mitochondrion</keyword>
<dbReference type="GO" id="GO:0003735">
    <property type="term" value="F:structural constituent of ribosome"/>
    <property type="evidence" value="ECO:0007669"/>
    <property type="project" value="InterPro"/>
</dbReference>
<evidence type="ECO:0000313" key="9">
    <source>
        <dbReference type="Proteomes" id="UP001362899"/>
    </source>
</evidence>
<organism evidence="8 9">
    <name type="scientific">Starmerella bacillaris</name>
    <name type="common">Yeast</name>
    <name type="synonym">Candida zemplinina</name>
    <dbReference type="NCBI Taxonomy" id="1247836"/>
    <lineage>
        <taxon>Eukaryota</taxon>
        <taxon>Fungi</taxon>
        <taxon>Dikarya</taxon>
        <taxon>Ascomycota</taxon>
        <taxon>Saccharomycotina</taxon>
        <taxon>Dipodascomycetes</taxon>
        <taxon>Dipodascales</taxon>
        <taxon>Trichomonascaceae</taxon>
        <taxon>Starmerella</taxon>
    </lineage>
</organism>
<keyword evidence="3 8" id="KW-0689">Ribosomal protein</keyword>
<dbReference type="EMBL" id="BTGC01000008">
    <property type="protein sequence ID" value="GMM53071.1"/>
    <property type="molecule type" value="Genomic_DNA"/>
</dbReference>
<comment type="similarity">
    <text evidence="2">Belongs to the universal ribosomal protein uL29 family.</text>
</comment>
<comment type="caution">
    <text evidence="8">The sequence shown here is derived from an EMBL/GenBank/DDBJ whole genome shotgun (WGS) entry which is preliminary data.</text>
</comment>
<protein>
    <recommendedName>
        <fullName evidence="6">Large ribosomal subunit protein uL29m</fullName>
    </recommendedName>
    <alternativeName>
        <fullName evidence="7">54S ribosomal protein L4, mitochondrial</fullName>
    </alternativeName>
</protein>
<dbReference type="Gene3D" id="6.10.140.1190">
    <property type="match status" value="1"/>
</dbReference>
<keyword evidence="5" id="KW-0687">Ribonucleoprotein</keyword>
<evidence type="ECO:0000256" key="1">
    <source>
        <dbReference type="ARBA" id="ARBA00004173"/>
    </source>
</evidence>